<evidence type="ECO:0000313" key="3">
    <source>
        <dbReference type="EMBL" id="MBB5328615.1"/>
    </source>
</evidence>
<evidence type="ECO:0000256" key="1">
    <source>
        <dbReference type="ARBA" id="ARBA00008918"/>
    </source>
</evidence>
<dbReference type="RefSeq" id="WP_183976243.1">
    <property type="nucleotide sequence ID" value="NZ_JACHEB010000004.1"/>
</dbReference>
<organism evidence="3 4">
    <name type="scientific">Tunturiibacter gelidiferens</name>
    <dbReference type="NCBI Taxonomy" id="3069689"/>
    <lineage>
        <taxon>Bacteria</taxon>
        <taxon>Pseudomonadati</taxon>
        <taxon>Acidobacteriota</taxon>
        <taxon>Terriglobia</taxon>
        <taxon>Terriglobales</taxon>
        <taxon>Acidobacteriaceae</taxon>
        <taxon>Tunturiibacter</taxon>
    </lineage>
</organism>
<dbReference type="InterPro" id="IPR023393">
    <property type="entry name" value="START-like_dom_sf"/>
</dbReference>
<dbReference type="InterPro" id="IPR005031">
    <property type="entry name" value="COQ10_START"/>
</dbReference>
<accession>A0A9X0U453</accession>
<dbReference type="EMBL" id="JACHEB010000004">
    <property type="protein sequence ID" value="MBB5328615.1"/>
    <property type="molecule type" value="Genomic_DNA"/>
</dbReference>
<comment type="caution">
    <text evidence="3">The sequence shown here is derived from an EMBL/GenBank/DDBJ whole genome shotgun (WGS) entry which is preliminary data.</text>
</comment>
<evidence type="ECO:0000259" key="2">
    <source>
        <dbReference type="Pfam" id="PF03364"/>
    </source>
</evidence>
<proteinExistence type="inferred from homology"/>
<reference evidence="3 4" key="1">
    <citation type="submission" date="2020-08" db="EMBL/GenBank/DDBJ databases">
        <title>Genomic Encyclopedia of Type Strains, Phase IV (KMG-V): Genome sequencing to study the core and pangenomes of soil and plant-associated prokaryotes.</title>
        <authorList>
            <person name="Whitman W."/>
        </authorList>
    </citation>
    <scope>NUCLEOTIDE SEQUENCE [LARGE SCALE GENOMIC DNA]</scope>
    <source>
        <strain evidence="3 4">X5P2</strain>
    </source>
</reference>
<gene>
    <name evidence="3" type="ORF">HDF14_002225</name>
</gene>
<sequence length="174" mass="19963">MRHTFQSEQWLPYPIELVFAFFANPENLPRLMPAWQKTRIEKISLAPPPIASPTPSSLTAGAGTKLTISFRPFPYAPLRVSWNAEISEFVWNDHFCDQQLSGPFAYWHHCHYIEPQTRTENSNPSIAGTLLHDKVEYEPPLGTLGNIANSIINWQLQKTFAYRHTRTLELLTIS</sequence>
<comment type="similarity">
    <text evidence="1">Belongs to the ribosome association toxin RatA family.</text>
</comment>
<evidence type="ECO:0000313" key="4">
    <source>
        <dbReference type="Proteomes" id="UP000535182"/>
    </source>
</evidence>
<keyword evidence="4" id="KW-1185">Reference proteome</keyword>
<dbReference type="AlphaFoldDB" id="A0A9X0U453"/>
<dbReference type="Pfam" id="PF03364">
    <property type="entry name" value="Polyketide_cyc"/>
    <property type="match status" value="1"/>
</dbReference>
<name>A0A9X0U453_9BACT</name>
<dbReference type="Proteomes" id="UP000535182">
    <property type="component" value="Unassembled WGS sequence"/>
</dbReference>
<dbReference type="SUPFAM" id="SSF55961">
    <property type="entry name" value="Bet v1-like"/>
    <property type="match status" value="1"/>
</dbReference>
<dbReference type="CDD" id="cd07820">
    <property type="entry name" value="SRPBCC_3"/>
    <property type="match status" value="1"/>
</dbReference>
<dbReference type="Gene3D" id="3.30.530.20">
    <property type="match status" value="1"/>
</dbReference>
<protein>
    <submittedName>
        <fullName evidence="3">Ligand-binding SRPBCC domain-containing protein</fullName>
    </submittedName>
</protein>
<feature type="domain" description="Coenzyme Q-binding protein COQ10 START" evidence="2">
    <location>
        <begin position="11"/>
        <end position="142"/>
    </location>
</feature>